<keyword evidence="5 9" id="KW-0812">Transmembrane</keyword>
<dbReference type="CDD" id="cd06261">
    <property type="entry name" value="TM_PBP2"/>
    <property type="match status" value="1"/>
</dbReference>
<dbReference type="InterPro" id="IPR035906">
    <property type="entry name" value="MetI-like_sf"/>
</dbReference>
<feature type="domain" description="ABC transmembrane type-1" evidence="10">
    <location>
        <begin position="67"/>
        <end position="275"/>
    </location>
</feature>
<evidence type="ECO:0000313" key="12">
    <source>
        <dbReference type="Proteomes" id="UP000605086"/>
    </source>
</evidence>
<feature type="transmembrane region" description="Helical" evidence="9">
    <location>
        <begin position="98"/>
        <end position="122"/>
    </location>
</feature>
<keyword evidence="3 9" id="KW-0813">Transport</keyword>
<keyword evidence="12" id="KW-1185">Reference proteome</keyword>
<comment type="caution">
    <text evidence="11">The sequence shown here is derived from an EMBL/GenBank/DDBJ whole genome shotgun (WGS) entry which is preliminary data.</text>
</comment>
<evidence type="ECO:0000256" key="7">
    <source>
        <dbReference type="ARBA" id="ARBA00022989"/>
    </source>
</evidence>
<dbReference type="PANTHER" id="PTHR30614">
    <property type="entry name" value="MEMBRANE COMPONENT OF AMINO ACID ABC TRANSPORTER"/>
    <property type="match status" value="1"/>
</dbReference>
<evidence type="ECO:0000256" key="2">
    <source>
        <dbReference type="ARBA" id="ARBA00010072"/>
    </source>
</evidence>
<comment type="similarity">
    <text evidence="2">Belongs to the binding-protein-dependent transport system permease family. HisMQ subfamily.</text>
</comment>
<evidence type="ECO:0000256" key="1">
    <source>
        <dbReference type="ARBA" id="ARBA00004429"/>
    </source>
</evidence>
<dbReference type="InterPro" id="IPR000515">
    <property type="entry name" value="MetI-like"/>
</dbReference>
<feature type="transmembrane region" description="Helical" evidence="9">
    <location>
        <begin position="142"/>
        <end position="166"/>
    </location>
</feature>
<sequence>MTVAASCAMAEPRAVRVKHRLRWGAWLLSAIVLLVTGMLLVAAIRAKIMNLEVFLTYFTSEQVLLGARNALILGTLALALASVIGLVVALMRVSGNPILAGLSATYVYFFRGTPMLIQLLFWFNALPTMFQRLHLTIPFTDIVLLDAPTTTVVTPFVAALAGLGLAEGAYMAEIIRAGILAVDKGQRAAARAIGMTEAQVLRHVVIPQAARIIIPAGGNQYIMLLKSTSLASAIGFLELLRIATDIYSSNFMVIELLAVAAFWYLVMTAFATAIQTVLEKTFPQR</sequence>
<keyword evidence="8 9" id="KW-0472">Membrane</keyword>
<dbReference type="Gene3D" id="1.10.3720.10">
    <property type="entry name" value="MetI-like"/>
    <property type="match status" value="1"/>
</dbReference>
<evidence type="ECO:0000256" key="4">
    <source>
        <dbReference type="ARBA" id="ARBA00022475"/>
    </source>
</evidence>
<protein>
    <submittedName>
        <fullName evidence="11">ABC transporter permease subunit</fullName>
    </submittedName>
</protein>
<keyword evidence="6" id="KW-0029">Amino-acid transport</keyword>
<organism evidence="11 12">
    <name type="scientific">Azospirillum melinis</name>
    <dbReference type="NCBI Taxonomy" id="328839"/>
    <lineage>
        <taxon>Bacteria</taxon>
        <taxon>Pseudomonadati</taxon>
        <taxon>Pseudomonadota</taxon>
        <taxon>Alphaproteobacteria</taxon>
        <taxon>Rhodospirillales</taxon>
        <taxon>Azospirillaceae</taxon>
        <taxon>Azospirillum</taxon>
    </lineage>
</organism>
<gene>
    <name evidence="11" type="ORF">GBZ48_23500</name>
</gene>
<evidence type="ECO:0000256" key="3">
    <source>
        <dbReference type="ARBA" id="ARBA00022448"/>
    </source>
</evidence>
<evidence type="ECO:0000256" key="9">
    <source>
        <dbReference type="RuleBase" id="RU363032"/>
    </source>
</evidence>
<dbReference type="Pfam" id="PF00528">
    <property type="entry name" value="BPD_transp_1"/>
    <property type="match status" value="1"/>
</dbReference>
<comment type="subcellular location">
    <subcellularLocation>
        <location evidence="1">Cell inner membrane</location>
        <topology evidence="1">Multi-pass membrane protein</topology>
    </subcellularLocation>
    <subcellularLocation>
        <location evidence="9">Cell membrane</location>
        <topology evidence="9">Multi-pass membrane protein</topology>
    </subcellularLocation>
</comment>
<evidence type="ECO:0000256" key="5">
    <source>
        <dbReference type="ARBA" id="ARBA00022692"/>
    </source>
</evidence>
<feature type="transmembrane region" description="Helical" evidence="9">
    <location>
        <begin position="70"/>
        <end position="91"/>
    </location>
</feature>
<proteinExistence type="inferred from homology"/>
<keyword evidence="4" id="KW-1003">Cell membrane</keyword>
<dbReference type="SUPFAM" id="SSF161098">
    <property type="entry name" value="MetI-like"/>
    <property type="match status" value="1"/>
</dbReference>
<evidence type="ECO:0000259" key="10">
    <source>
        <dbReference type="PROSITE" id="PS50928"/>
    </source>
</evidence>
<evidence type="ECO:0000256" key="6">
    <source>
        <dbReference type="ARBA" id="ARBA00022970"/>
    </source>
</evidence>
<dbReference type="Proteomes" id="UP000605086">
    <property type="component" value="Unassembled WGS sequence"/>
</dbReference>
<evidence type="ECO:0000313" key="11">
    <source>
        <dbReference type="EMBL" id="NUB02212.1"/>
    </source>
</evidence>
<dbReference type="PANTHER" id="PTHR30614:SF0">
    <property type="entry name" value="L-CYSTINE TRANSPORT SYSTEM PERMEASE PROTEIN TCYL"/>
    <property type="match status" value="1"/>
</dbReference>
<dbReference type="InterPro" id="IPR043429">
    <property type="entry name" value="ArtM/GltK/GlnP/TcyL/YhdX-like"/>
</dbReference>
<feature type="transmembrane region" description="Helical" evidence="9">
    <location>
        <begin position="23"/>
        <end position="44"/>
    </location>
</feature>
<dbReference type="EMBL" id="WHOS01000036">
    <property type="protein sequence ID" value="NUB02212.1"/>
    <property type="molecule type" value="Genomic_DNA"/>
</dbReference>
<dbReference type="InterPro" id="IPR010065">
    <property type="entry name" value="AA_ABC_transptr_permease_3TM"/>
</dbReference>
<accession>A0ABX2KNK9</accession>
<dbReference type="NCBIfam" id="TIGR01726">
    <property type="entry name" value="HEQRo_perm_3TM"/>
    <property type="match status" value="1"/>
</dbReference>
<keyword evidence="7 9" id="KW-1133">Transmembrane helix</keyword>
<reference evidence="11 12" key="1">
    <citation type="submission" date="2019-10" db="EMBL/GenBank/DDBJ databases">
        <title>Genome sequence of Azospirillum melinis.</title>
        <authorList>
            <person name="Ambrosini A."/>
            <person name="Sant'Anna F.H."/>
            <person name="Cassan F.D."/>
            <person name="Souza E.M."/>
            <person name="Passaglia L.M.P."/>
        </authorList>
    </citation>
    <scope>NUCLEOTIDE SEQUENCE [LARGE SCALE GENOMIC DNA]</scope>
    <source>
        <strain evidence="11 12">TMCY0552</strain>
    </source>
</reference>
<feature type="transmembrane region" description="Helical" evidence="9">
    <location>
        <begin position="256"/>
        <end position="278"/>
    </location>
</feature>
<name>A0ABX2KNK9_9PROT</name>
<dbReference type="PROSITE" id="PS50928">
    <property type="entry name" value="ABC_TM1"/>
    <property type="match status" value="1"/>
</dbReference>
<evidence type="ECO:0000256" key="8">
    <source>
        <dbReference type="ARBA" id="ARBA00023136"/>
    </source>
</evidence>